<feature type="signal peptide" evidence="1">
    <location>
        <begin position="1"/>
        <end position="16"/>
    </location>
</feature>
<accession>A0A6B0UCE2</accession>
<sequence length="90" mass="9426">MLLFLAKMANASLVNCVPLSVTIVRETPNLAKMLRKLAIVDDVLACLMGTASIHLVAASTTTSIMLPATGPAKSAWSLDHFSLTAGQLMG</sequence>
<feature type="chain" id="PRO_5025566146" evidence="1">
    <location>
        <begin position="17"/>
        <end position="90"/>
    </location>
</feature>
<name>A0A6B0UCE2_IXORI</name>
<keyword evidence="1" id="KW-0732">Signal</keyword>
<protein>
    <submittedName>
        <fullName evidence="2">Putative secreted protein</fullName>
    </submittedName>
</protein>
<dbReference type="AlphaFoldDB" id="A0A6B0UCE2"/>
<dbReference type="EMBL" id="GIFC01004232">
    <property type="protein sequence ID" value="MXU86315.1"/>
    <property type="molecule type" value="Transcribed_RNA"/>
</dbReference>
<reference evidence="2" key="1">
    <citation type="submission" date="2019-12" db="EMBL/GenBank/DDBJ databases">
        <title>An insight into the sialome of adult female Ixodes ricinus ticks feeding for 6 days.</title>
        <authorList>
            <person name="Perner J."/>
            <person name="Ribeiro J.M.C."/>
        </authorList>
    </citation>
    <scope>NUCLEOTIDE SEQUENCE</scope>
    <source>
        <strain evidence="2">Semi-engorged</strain>
        <tissue evidence="2">Salivary glands</tissue>
    </source>
</reference>
<proteinExistence type="predicted"/>
<evidence type="ECO:0000313" key="2">
    <source>
        <dbReference type="EMBL" id="MXU86315.1"/>
    </source>
</evidence>
<organism evidence="2">
    <name type="scientific">Ixodes ricinus</name>
    <name type="common">Common tick</name>
    <name type="synonym">Acarus ricinus</name>
    <dbReference type="NCBI Taxonomy" id="34613"/>
    <lineage>
        <taxon>Eukaryota</taxon>
        <taxon>Metazoa</taxon>
        <taxon>Ecdysozoa</taxon>
        <taxon>Arthropoda</taxon>
        <taxon>Chelicerata</taxon>
        <taxon>Arachnida</taxon>
        <taxon>Acari</taxon>
        <taxon>Parasitiformes</taxon>
        <taxon>Ixodida</taxon>
        <taxon>Ixodoidea</taxon>
        <taxon>Ixodidae</taxon>
        <taxon>Ixodinae</taxon>
        <taxon>Ixodes</taxon>
    </lineage>
</organism>
<evidence type="ECO:0000256" key="1">
    <source>
        <dbReference type="SAM" id="SignalP"/>
    </source>
</evidence>